<proteinExistence type="inferred from homology"/>
<dbReference type="PANTHER" id="PTHR18968:SF167">
    <property type="entry name" value="ACETOLACTATE SYNTHASE LARGE SUBUNIT ILVB2-RELATED"/>
    <property type="match status" value="1"/>
</dbReference>
<dbReference type="InterPro" id="IPR011766">
    <property type="entry name" value="TPP_enzyme_TPP-bd"/>
</dbReference>
<dbReference type="GO" id="GO:0009097">
    <property type="term" value="P:isoleucine biosynthetic process"/>
    <property type="evidence" value="ECO:0007669"/>
    <property type="project" value="TreeGrafter"/>
</dbReference>
<reference evidence="7 8" key="1">
    <citation type="submission" date="2013-09" db="EMBL/GenBank/DDBJ databases">
        <title>Whole genome shotgun sequence of Novosphingobium tardaugens NBRC 16725.</title>
        <authorList>
            <person name="Isaki S."/>
            <person name="Hosoyama A."/>
            <person name="Tsuchikane K."/>
            <person name="Katsumata H."/>
            <person name="Ando Y."/>
            <person name="Yamazaki S."/>
            <person name="Fujita N."/>
        </authorList>
    </citation>
    <scope>NUCLEOTIDE SEQUENCE [LARGE SCALE GENOMIC DNA]</scope>
    <source>
        <strain evidence="7 8">NBRC 16725</strain>
    </source>
</reference>
<feature type="domain" description="Thiamine pyrophosphate enzyme N-terminal TPP-binding" evidence="6">
    <location>
        <begin position="5"/>
        <end position="115"/>
    </location>
</feature>
<dbReference type="InterPro" id="IPR012001">
    <property type="entry name" value="Thiamin_PyroP_enz_TPP-bd_dom"/>
</dbReference>
<gene>
    <name evidence="7" type="ORF">NT2_08_00330</name>
</gene>
<dbReference type="GO" id="GO:0003984">
    <property type="term" value="F:acetolactate synthase activity"/>
    <property type="evidence" value="ECO:0007669"/>
    <property type="project" value="TreeGrafter"/>
</dbReference>
<evidence type="ECO:0000313" key="8">
    <source>
        <dbReference type="Proteomes" id="UP000016568"/>
    </source>
</evidence>
<dbReference type="GO" id="GO:0009099">
    <property type="term" value="P:L-valine biosynthetic process"/>
    <property type="evidence" value="ECO:0007669"/>
    <property type="project" value="TreeGrafter"/>
</dbReference>
<evidence type="ECO:0000256" key="2">
    <source>
        <dbReference type="ARBA" id="ARBA00023052"/>
    </source>
</evidence>
<dbReference type="SUPFAM" id="SSF52518">
    <property type="entry name" value="Thiamin diphosphate-binding fold (THDP-binding)"/>
    <property type="match status" value="2"/>
</dbReference>
<evidence type="ECO:0000259" key="5">
    <source>
        <dbReference type="Pfam" id="PF02775"/>
    </source>
</evidence>
<protein>
    <submittedName>
        <fullName evidence="7">Putative acetolactate synthase large subunit</fullName>
    </submittedName>
</protein>
<dbReference type="InterPro" id="IPR029035">
    <property type="entry name" value="DHS-like_NAD/FAD-binding_dom"/>
</dbReference>
<organism evidence="7 8">
    <name type="scientific">Caenibius tardaugens NBRC 16725</name>
    <dbReference type="NCBI Taxonomy" id="1219035"/>
    <lineage>
        <taxon>Bacteria</taxon>
        <taxon>Pseudomonadati</taxon>
        <taxon>Pseudomonadota</taxon>
        <taxon>Alphaproteobacteria</taxon>
        <taxon>Sphingomonadales</taxon>
        <taxon>Erythrobacteraceae</taxon>
        <taxon>Caenibius</taxon>
    </lineage>
</organism>
<dbReference type="Gene3D" id="3.40.50.1220">
    <property type="entry name" value="TPP-binding domain"/>
    <property type="match status" value="1"/>
</dbReference>
<dbReference type="AlphaFoldDB" id="U2YA56"/>
<dbReference type="Pfam" id="PF00205">
    <property type="entry name" value="TPP_enzyme_M"/>
    <property type="match status" value="1"/>
</dbReference>
<feature type="domain" description="Thiamine pyrophosphate enzyme TPP-binding" evidence="5">
    <location>
        <begin position="396"/>
        <end position="527"/>
    </location>
</feature>
<dbReference type="EMBL" id="BASZ01000008">
    <property type="protein sequence ID" value="GAD50246.1"/>
    <property type="molecule type" value="Genomic_DNA"/>
</dbReference>
<name>U2YA56_9SPHN</name>
<evidence type="ECO:0000256" key="3">
    <source>
        <dbReference type="RuleBase" id="RU362132"/>
    </source>
</evidence>
<dbReference type="OrthoDB" id="4494979at2"/>
<accession>U2YA56</accession>
<dbReference type="PANTHER" id="PTHR18968">
    <property type="entry name" value="THIAMINE PYROPHOSPHATE ENZYMES"/>
    <property type="match status" value="1"/>
</dbReference>
<dbReference type="InterPro" id="IPR045229">
    <property type="entry name" value="TPP_enz"/>
</dbReference>
<dbReference type="RefSeq" id="WP_021691064.1">
    <property type="nucleotide sequence ID" value="NZ_BASZ01000008.1"/>
</dbReference>
<keyword evidence="2 3" id="KW-0786">Thiamine pyrophosphate</keyword>
<keyword evidence="8" id="KW-1185">Reference proteome</keyword>
<evidence type="ECO:0000313" key="7">
    <source>
        <dbReference type="EMBL" id="GAD50246.1"/>
    </source>
</evidence>
<dbReference type="GO" id="GO:0030976">
    <property type="term" value="F:thiamine pyrophosphate binding"/>
    <property type="evidence" value="ECO:0007669"/>
    <property type="project" value="InterPro"/>
</dbReference>
<dbReference type="Pfam" id="PF02776">
    <property type="entry name" value="TPP_enzyme_N"/>
    <property type="match status" value="1"/>
</dbReference>
<dbReference type="GO" id="GO:0005948">
    <property type="term" value="C:acetolactate synthase complex"/>
    <property type="evidence" value="ECO:0007669"/>
    <property type="project" value="TreeGrafter"/>
</dbReference>
<dbReference type="GO" id="GO:0050660">
    <property type="term" value="F:flavin adenine dinucleotide binding"/>
    <property type="evidence" value="ECO:0007669"/>
    <property type="project" value="TreeGrafter"/>
</dbReference>
<dbReference type="CDD" id="cd00568">
    <property type="entry name" value="TPP_enzymes"/>
    <property type="match status" value="1"/>
</dbReference>
<evidence type="ECO:0000256" key="1">
    <source>
        <dbReference type="ARBA" id="ARBA00007812"/>
    </source>
</evidence>
<evidence type="ECO:0000259" key="6">
    <source>
        <dbReference type="Pfam" id="PF02776"/>
    </source>
</evidence>
<dbReference type="KEGG" id="ntd:EGO55_03075"/>
<dbReference type="eggNOG" id="COG0028">
    <property type="taxonomic scope" value="Bacteria"/>
</dbReference>
<comment type="caution">
    <text evidence="7">The sequence shown here is derived from an EMBL/GenBank/DDBJ whole genome shotgun (WGS) entry which is preliminary data.</text>
</comment>
<dbReference type="CDD" id="cd07035">
    <property type="entry name" value="TPP_PYR_POX_like"/>
    <property type="match status" value="1"/>
</dbReference>
<sequence length="537" mass="56812">MPEMMTGGQAITAALEALGVTCVFGVPSQQNLALYEALSHSQTIRVVGARNEAGAAHAADGYARATGKLGVAITSTGPGTTNAVTGLYEAGFASSPVLLITTQIDRVHLGRNRGFIHEAEGQLPMLQAVTRRAERPLHGHQLYDTILRMGRDIQSGRPQPGAIEVPTDMLGEMTAVERTPFTKAPPHVPGADAIAHVADLLNGASRPLLWLGGGCVRSGDAEAIRAFVDHFGAPVITTPNGRSALSTDHPLALGSAPHYPAFRALLDQADVVLAVGTRFQFVTSAYWTLPLGKNLIQIDVDGSMIGRNYPAAASLIGDAAATLNALRQTLPQQQPDPQFLALAQETRRAIDADSAQRAGPDHAQLCAIIDEVLPHDRNIVCDATMVGNTWATYRLPVRDFQGFTYSTSLAIGPALPLAIGAAVGSNRRTIAIHGDGGVMLNIGEMATAVETRAPLTLLVFNDHGYGILKTLQKQTGLTPFACDLHTPDFVGIGRAMGMAAERVTSPDEFRTAFERSVATEGPSLIEIDLTQIQALSL</sequence>
<dbReference type="InterPro" id="IPR012000">
    <property type="entry name" value="Thiamin_PyroP_enz_cen_dom"/>
</dbReference>
<dbReference type="InterPro" id="IPR029061">
    <property type="entry name" value="THDP-binding"/>
</dbReference>
<evidence type="ECO:0000259" key="4">
    <source>
        <dbReference type="Pfam" id="PF00205"/>
    </source>
</evidence>
<comment type="similarity">
    <text evidence="1 3">Belongs to the TPP enzyme family.</text>
</comment>
<dbReference type="Proteomes" id="UP000016568">
    <property type="component" value="Unassembled WGS sequence"/>
</dbReference>
<dbReference type="SUPFAM" id="SSF52467">
    <property type="entry name" value="DHS-like NAD/FAD-binding domain"/>
    <property type="match status" value="1"/>
</dbReference>
<dbReference type="Gene3D" id="3.40.50.970">
    <property type="match status" value="2"/>
</dbReference>
<feature type="domain" description="Thiamine pyrophosphate enzyme central" evidence="4">
    <location>
        <begin position="194"/>
        <end position="326"/>
    </location>
</feature>
<dbReference type="GO" id="GO:0000287">
    <property type="term" value="F:magnesium ion binding"/>
    <property type="evidence" value="ECO:0007669"/>
    <property type="project" value="InterPro"/>
</dbReference>
<dbReference type="Pfam" id="PF02775">
    <property type="entry name" value="TPP_enzyme_C"/>
    <property type="match status" value="1"/>
</dbReference>